<dbReference type="RefSeq" id="WP_204940918.1">
    <property type="nucleotide sequence ID" value="NZ_JAFBBP010000001.1"/>
</dbReference>
<gene>
    <name evidence="1" type="ORF">JOD64_000758</name>
</gene>
<evidence type="ECO:0008006" key="3">
    <source>
        <dbReference type="Google" id="ProtNLM"/>
    </source>
</evidence>
<reference evidence="1 2" key="1">
    <citation type="submission" date="2021-01" db="EMBL/GenBank/DDBJ databases">
        <title>Sequencing the genomes of 1000 actinobacteria strains.</title>
        <authorList>
            <person name="Klenk H.-P."/>
        </authorList>
    </citation>
    <scope>NUCLEOTIDE SEQUENCE [LARGE SCALE GENOMIC DNA]</scope>
    <source>
        <strain evidence="1 2">DSM 100204</strain>
    </source>
</reference>
<name>A0ABS2LMW9_9ACTN</name>
<dbReference type="EMBL" id="JAFBBP010000001">
    <property type="protein sequence ID" value="MBM7489536.1"/>
    <property type="molecule type" value="Genomic_DNA"/>
</dbReference>
<organism evidence="1 2">
    <name type="scientific">Micromonospora luteifusca</name>
    <dbReference type="NCBI Taxonomy" id="709860"/>
    <lineage>
        <taxon>Bacteria</taxon>
        <taxon>Bacillati</taxon>
        <taxon>Actinomycetota</taxon>
        <taxon>Actinomycetes</taxon>
        <taxon>Micromonosporales</taxon>
        <taxon>Micromonosporaceae</taxon>
        <taxon>Micromonospora</taxon>
    </lineage>
</organism>
<evidence type="ECO:0000313" key="1">
    <source>
        <dbReference type="EMBL" id="MBM7489536.1"/>
    </source>
</evidence>
<evidence type="ECO:0000313" key="2">
    <source>
        <dbReference type="Proteomes" id="UP000764837"/>
    </source>
</evidence>
<comment type="caution">
    <text evidence="1">The sequence shown here is derived from an EMBL/GenBank/DDBJ whole genome shotgun (WGS) entry which is preliminary data.</text>
</comment>
<proteinExistence type="predicted"/>
<keyword evidence="2" id="KW-1185">Reference proteome</keyword>
<dbReference type="Proteomes" id="UP000764837">
    <property type="component" value="Unassembled WGS sequence"/>
</dbReference>
<accession>A0ABS2LMW9</accession>
<sequence length="202" mass="22443">MGHVLARLAGYGIALTPHWPYMFERHQADSDAVRVTRWTPSGPAQVVIKPHQLTDGRDVVDVAAGPSRPCWFVETSTFRLRWPTQFTVESAQDQSDGTPFYLHGPGEAIIFPQGPVAKERLVDPHALVAAGQKVLDQHVADDGSRLIELGYEHNEEPCWQGHWTIPYDSDRVLVLTAQALLAHSTQTREAAEVIAASFERCQ</sequence>
<protein>
    <recommendedName>
        <fullName evidence="3">DUF317 domain-containing protein</fullName>
    </recommendedName>
</protein>